<sequence length="258" mass="27438">MKIIVCIKQVPNTDSVKLDPKTNNLVRSGVDGIINPYDKNAIETALRLKEQAGGEVILLSMGPDSYASSLREGLAMGADSAVLLSSRALGGADTLATGYSLAQAIQKIGAVDLVLFGRQSIDADTGQVGPIVAEELSLPQVTFADKLELLENNIITGSRQLDNATQKIRVSLPAAVTVGADINQPRYATPVNIMQSFVKPLTIWSEKDLSLDPTQIGQSGSPTKVTKVYAPEVSAKQTTMLAKDPTEAVNELLSDLDY</sequence>
<dbReference type="PANTHER" id="PTHR21294:SF17">
    <property type="entry name" value="PROTEIN FIXA"/>
    <property type="match status" value="1"/>
</dbReference>
<dbReference type="InterPro" id="IPR012255">
    <property type="entry name" value="ETF_b"/>
</dbReference>
<reference evidence="3 4" key="1">
    <citation type="journal article" date="2015" name="Genome Announc.">
        <title>Expanding the biotechnology potential of lactobacilli through comparative genomics of 213 strains and associated genera.</title>
        <authorList>
            <person name="Sun Z."/>
            <person name="Harris H.M."/>
            <person name="McCann A."/>
            <person name="Guo C."/>
            <person name="Argimon S."/>
            <person name="Zhang W."/>
            <person name="Yang X."/>
            <person name="Jeffery I.B."/>
            <person name="Cooney J.C."/>
            <person name="Kagawa T.F."/>
            <person name="Liu W."/>
            <person name="Song Y."/>
            <person name="Salvetti E."/>
            <person name="Wrobel A."/>
            <person name="Rasinkangas P."/>
            <person name="Parkhill J."/>
            <person name="Rea M.C."/>
            <person name="O'Sullivan O."/>
            <person name="Ritari J."/>
            <person name="Douillard F.P."/>
            <person name="Paul Ross R."/>
            <person name="Yang R."/>
            <person name="Briner A.E."/>
            <person name="Felis G.E."/>
            <person name="de Vos W.M."/>
            <person name="Barrangou R."/>
            <person name="Klaenhammer T.R."/>
            <person name="Caufield P.W."/>
            <person name="Cui Y."/>
            <person name="Zhang H."/>
            <person name="O'Toole P.W."/>
        </authorList>
    </citation>
    <scope>NUCLEOTIDE SEQUENCE [LARGE SCALE GENOMIC DNA]</scope>
    <source>
        <strain evidence="3 4">DSM 24302</strain>
    </source>
</reference>
<dbReference type="InterPro" id="IPR033948">
    <property type="entry name" value="ETF_beta_N"/>
</dbReference>
<dbReference type="Proteomes" id="UP000051256">
    <property type="component" value="Unassembled WGS sequence"/>
</dbReference>
<keyword evidence="4" id="KW-1185">Reference proteome</keyword>
<proteinExistence type="predicted"/>
<name>A0A0R2D1J6_9LACO</name>
<protein>
    <recommendedName>
        <fullName evidence="1">Electron transfer flavoprotein small subunit</fullName>
    </recommendedName>
</protein>
<feature type="domain" description="Electron transfer flavoprotein alpha/beta-subunit N-terminal" evidence="2">
    <location>
        <begin position="22"/>
        <end position="213"/>
    </location>
</feature>
<dbReference type="InterPro" id="IPR014729">
    <property type="entry name" value="Rossmann-like_a/b/a_fold"/>
</dbReference>
<comment type="caution">
    <text evidence="3">The sequence shown here is derived from an EMBL/GenBank/DDBJ whole genome shotgun (WGS) entry which is preliminary data.</text>
</comment>
<dbReference type="CDD" id="cd01714">
    <property type="entry name" value="ETF_beta"/>
    <property type="match status" value="1"/>
</dbReference>
<dbReference type="Gene3D" id="3.40.50.620">
    <property type="entry name" value="HUPs"/>
    <property type="match status" value="1"/>
</dbReference>
<dbReference type="RefSeq" id="WP_056977566.1">
    <property type="nucleotide sequence ID" value="NZ_AYZR01000004.1"/>
</dbReference>
<organism evidence="3 4">
    <name type="scientific">Lentilactobacillus senioris DSM 24302 = JCM 17472</name>
    <dbReference type="NCBI Taxonomy" id="1423802"/>
    <lineage>
        <taxon>Bacteria</taxon>
        <taxon>Bacillati</taxon>
        <taxon>Bacillota</taxon>
        <taxon>Bacilli</taxon>
        <taxon>Lactobacillales</taxon>
        <taxon>Lactobacillaceae</taxon>
        <taxon>Lentilactobacillus</taxon>
    </lineage>
</organism>
<dbReference type="PIRSF" id="PIRSF000090">
    <property type="entry name" value="Beta-ETF"/>
    <property type="match status" value="1"/>
</dbReference>
<accession>A0A0R2D1J6</accession>
<dbReference type="STRING" id="1423802.FC56_GL001331"/>
<evidence type="ECO:0000313" key="4">
    <source>
        <dbReference type="Proteomes" id="UP000051256"/>
    </source>
</evidence>
<evidence type="ECO:0000256" key="1">
    <source>
        <dbReference type="ARBA" id="ARBA00042002"/>
    </source>
</evidence>
<dbReference type="PANTHER" id="PTHR21294">
    <property type="entry name" value="ELECTRON TRANSFER FLAVOPROTEIN BETA-SUBUNIT"/>
    <property type="match status" value="1"/>
</dbReference>
<evidence type="ECO:0000313" key="3">
    <source>
        <dbReference type="EMBL" id="KRM94377.1"/>
    </source>
</evidence>
<dbReference type="Pfam" id="PF01012">
    <property type="entry name" value="ETF"/>
    <property type="match status" value="1"/>
</dbReference>
<dbReference type="EMBL" id="AYZR01000004">
    <property type="protein sequence ID" value="KRM94377.1"/>
    <property type="molecule type" value="Genomic_DNA"/>
</dbReference>
<dbReference type="InterPro" id="IPR014730">
    <property type="entry name" value="ETF_a/b_N"/>
</dbReference>
<dbReference type="SUPFAM" id="SSF52402">
    <property type="entry name" value="Adenine nucleotide alpha hydrolases-like"/>
    <property type="match status" value="1"/>
</dbReference>
<dbReference type="PATRIC" id="fig|1423802.4.peg.1350"/>
<dbReference type="AlphaFoldDB" id="A0A0R2D1J6"/>
<evidence type="ECO:0000259" key="2">
    <source>
        <dbReference type="SMART" id="SM00893"/>
    </source>
</evidence>
<dbReference type="SMART" id="SM00893">
    <property type="entry name" value="ETF"/>
    <property type="match status" value="1"/>
</dbReference>
<gene>
    <name evidence="3" type="ORF">FC56_GL001331</name>
</gene>
<dbReference type="GO" id="GO:0009055">
    <property type="term" value="F:electron transfer activity"/>
    <property type="evidence" value="ECO:0007669"/>
    <property type="project" value="InterPro"/>
</dbReference>